<dbReference type="InterPro" id="IPR019196">
    <property type="entry name" value="ABC_transp_unknown"/>
</dbReference>
<feature type="transmembrane region" description="Helical" evidence="1">
    <location>
        <begin position="20"/>
        <end position="41"/>
    </location>
</feature>
<keyword evidence="1" id="KW-1133">Transmembrane helix</keyword>
<dbReference type="EMBL" id="MFZF01000033">
    <property type="protein sequence ID" value="OGK15247.1"/>
    <property type="molecule type" value="Genomic_DNA"/>
</dbReference>
<organism evidence="4 5">
    <name type="scientific">Candidatus Roizmanbacteria bacterium RIFCSPHIGHO2_01_FULL_39_12b</name>
    <dbReference type="NCBI Taxonomy" id="1802030"/>
    <lineage>
        <taxon>Bacteria</taxon>
        <taxon>Candidatus Roizmaniibacteriota</taxon>
    </lineage>
</organism>
<dbReference type="Proteomes" id="UP000178372">
    <property type="component" value="Unassembled WGS sequence"/>
</dbReference>
<proteinExistence type="predicted"/>
<evidence type="ECO:0000313" key="4">
    <source>
        <dbReference type="EMBL" id="OGK15247.1"/>
    </source>
</evidence>
<evidence type="ECO:0008006" key="6">
    <source>
        <dbReference type="Google" id="ProtNLM"/>
    </source>
</evidence>
<keyword evidence="1" id="KW-0812">Transmembrane</keyword>
<name>A0A1F7G8K4_9BACT</name>
<evidence type="ECO:0000256" key="1">
    <source>
        <dbReference type="SAM" id="Phobius"/>
    </source>
</evidence>
<evidence type="ECO:0000313" key="5">
    <source>
        <dbReference type="Proteomes" id="UP000178372"/>
    </source>
</evidence>
<accession>A0A1F7G8K4</accession>
<dbReference type="AlphaFoldDB" id="A0A1F7G8K4"/>
<evidence type="ECO:0000259" key="3">
    <source>
        <dbReference type="Pfam" id="PF23357"/>
    </source>
</evidence>
<sequence>MINRAFSEFSNFLFSTSTSIKLVLFIFICLVTNILASLVPLRLDMSRQSAYSLSTPTKKILSKVNKPIMITVYVSSDIPSRTLPLKRDVIDFLKEYKNTSGGKIGLSFKDPTKDNKAKTEAVKAGVPQIQFSEVDKDQYKVSSSFFGLTLSDGENTAVVPQVVTVSTLEYDVTSAIYKMTRVTPQKIALVDFPQAYDPREDMFTTLKRSLGKQFEIENIKLATDSLSLDPKKTRAALFIADGFLPSTKKVHKQLANYIENGGTLVVFADGVAVSDGLEVGPATHDLFDFFKKYGIVLNKNLALSFSAQSATFATGLGAFVVKYPLWVATSEFSKQTSDFINITQLMFPWASSVSIIPSTIAKTLVKSPSNSWVQTKNFIVIPNGIPAPQKNKLSSYSLIAESSVNTGRLLVIPSARFVREQYLAQAQGNVEFVVNVLNRYVSGGALSGIRARATLTNPLKPLNNEQKDRVRFRILGILPAIFLLLGGFRLFKRYKYQNK</sequence>
<reference evidence="4 5" key="1">
    <citation type="journal article" date="2016" name="Nat. Commun.">
        <title>Thousands of microbial genomes shed light on interconnected biogeochemical processes in an aquifer system.</title>
        <authorList>
            <person name="Anantharaman K."/>
            <person name="Brown C.T."/>
            <person name="Hug L.A."/>
            <person name="Sharon I."/>
            <person name="Castelle C.J."/>
            <person name="Probst A.J."/>
            <person name="Thomas B.C."/>
            <person name="Singh A."/>
            <person name="Wilkins M.J."/>
            <person name="Karaoz U."/>
            <person name="Brodie E.L."/>
            <person name="Williams K.H."/>
            <person name="Hubbard S.S."/>
            <person name="Banfield J.F."/>
        </authorList>
    </citation>
    <scope>NUCLEOTIDE SEQUENCE [LARGE SCALE GENOMIC DNA]</scope>
</reference>
<dbReference type="Pfam" id="PF09822">
    <property type="entry name" value="ABC_transp_aux"/>
    <property type="match status" value="1"/>
</dbReference>
<protein>
    <recommendedName>
        <fullName evidence="6">ABC-type uncharacterized transport system domain-containing protein</fullName>
    </recommendedName>
</protein>
<feature type="domain" description="ABC-type uncharacterised transport system" evidence="2">
    <location>
        <begin position="205"/>
        <end position="422"/>
    </location>
</feature>
<keyword evidence="1" id="KW-0472">Membrane</keyword>
<comment type="caution">
    <text evidence="4">The sequence shown here is derived from an EMBL/GenBank/DDBJ whole genome shotgun (WGS) entry which is preliminary data.</text>
</comment>
<feature type="transmembrane region" description="Helical" evidence="1">
    <location>
        <begin position="470"/>
        <end position="491"/>
    </location>
</feature>
<gene>
    <name evidence="4" type="ORF">A2690_00550</name>
</gene>
<dbReference type="InterPro" id="IPR055396">
    <property type="entry name" value="DUF7088"/>
</dbReference>
<evidence type="ECO:0000259" key="2">
    <source>
        <dbReference type="Pfam" id="PF09822"/>
    </source>
</evidence>
<dbReference type="Pfam" id="PF23357">
    <property type="entry name" value="DUF7088"/>
    <property type="match status" value="1"/>
</dbReference>
<feature type="domain" description="DUF7088" evidence="3">
    <location>
        <begin position="49"/>
        <end position="150"/>
    </location>
</feature>